<evidence type="ECO:0000313" key="2">
    <source>
        <dbReference type="Proteomes" id="UP000462760"/>
    </source>
</evidence>
<gene>
    <name evidence="1" type="ORF">FYJ27_12085</name>
</gene>
<comment type="caution">
    <text evidence="1">The sequence shown here is derived from an EMBL/GenBank/DDBJ whole genome shotgun (WGS) entry which is preliminary data.</text>
</comment>
<dbReference type="OrthoDB" id="1949316at2"/>
<sequence length="337" mass="37643">MSSDIKDIKSDVIDLGITDRCCDATTGCEWDGSLRRVRPEPIFTQKVYDATLVNLQALRTITDQHFHPHLGRNARIVRVLDVRCRKFFNPENVNDPCNLKVDPDTVISGGDFVKDGKGNPIKVVGPSGLKDEKLIFADTSECDRKGKGTPVFGTQTVKISGDVLVEIDVLVSDGRRRRNKVTLTSRVPIAPRTNPIVMTNFFELCIPSVFDSAFLPRFAEFCNVNCEARIATNSIMRDITIDPNTGKVHINLIIAICISCEKKVIVPVQLCVLSTGFPVLSPEVSPICNTFPSLFPKQIDEHSDDSDCHRPRTFSEEDEIVSEDIIIDEEFDEFEED</sequence>
<dbReference type="EMBL" id="VULR01000026">
    <property type="protein sequence ID" value="MSS44413.1"/>
    <property type="molecule type" value="Genomic_DNA"/>
</dbReference>
<dbReference type="AlphaFoldDB" id="A0A844FJU7"/>
<proteinExistence type="predicted"/>
<accession>A0A844FJU7</accession>
<dbReference type="Proteomes" id="UP000462760">
    <property type="component" value="Unassembled WGS sequence"/>
</dbReference>
<dbReference type="RefSeq" id="WP_154485081.1">
    <property type="nucleotide sequence ID" value="NZ_VULR01000026.1"/>
</dbReference>
<organism evidence="1 2">
    <name type="scientific">Anaerosalibacter bizertensis</name>
    <dbReference type="NCBI Taxonomy" id="932217"/>
    <lineage>
        <taxon>Bacteria</taxon>
        <taxon>Bacillati</taxon>
        <taxon>Bacillota</taxon>
        <taxon>Tissierellia</taxon>
        <taxon>Tissierellales</taxon>
        <taxon>Sporanaerobacteraceae</taxon>
        <taxon>Anaerosalibacter</taxon>
    </lineage>
</organism>
<reference evidence="1 2" key="1">
    <citation type="submission" date="2019-08" db="EMBL/GenBank/DDBJ databases">
        <title>In-depth cultivation of the pig gut microbiome towards novel bacterial diversity and tailored functional studies.</title>
        <authorList>
            <person name="Wylensek D."/>
            <person name="Hitch T.C.A."/>
            <person name="Clavel T."/>
        </authorList>
    </citation>
    <scope>NUCLEOTIDE SEQUENCE [LARGE SCALE GENOMIC DNA]</scope>
    <source>
        <strain evidence="1 2">Med78-601-WT-4W-RMD-3</strain>
    </source>
</reference>
<name>A0A844FJU7_9FIRM</name>
<protein>
    <submittedName>
        <fullName evidence="1">Uncharacterized protein</fullName>
    </submittedName>
</protein>
<evidence type="ECO:0000313" key="1">
    <source>
        <dbReference type="EMBL" id="MSS44413.1"/>
    </source>
</evidence>